<proteinExistence type="predicted"/>
<dbReference type="PANTHER" id="PTHR38593:SF1">
    <property type="entry name" value="BLR2558 PROTEIN"/>
    <property type="match status" value="1"/>
</dbReference>
<evidence type="ECO:0000313" key="2">
    <source>
        <dbReference type="EMBL" id="MDH2135203.1"/>
    </source>
</evidence>
<dbReference type="Proteomes" id="UP001162318">
    <property type="component" value="Unassembled WGS sequence"/>
</dbReference>
<organism evidence="2 3">
    <name type="scientific">Sphingobium yanoikuyae</name>
    <name type="common">Sphingomonas yanoikuyae</name>
    <dbReference type="NCBI Taxonomy" id="13690"/>
    <lineage>
        <taxon>Bacteria</taxon>
        <taxon>Pseudomonadati</taxon>
        <taxon>Pseudomonadota</taxon>
        <taxon>Alphaproteobacteria</taxon>
        <taxon>Sphingomonadales</taxon>
        <taxon>Sphingomonadaceae</taxon>
        <taxon>Sphingobium</taxon>
    </lineage>
</organism>
<accession>A0AA42X0G7</accession>
<gene>
    <name evidence="2" type="ORF">N5J77_29175</name>
</gene>
<evidence type="ECO:0000313" key="3">
    <source>
        <dbReference type="Proteomes" id="UP001162318"/>
    </source>
</evidence>
<dbReference type="InterPro" id="IPR025419">
    <property type="entry name" value="DUF4142"/>
</dbReference>
<dbReference type="AlphaFoldDB" id="A0AA42X0G7"/>
<dbReference type="PANTHER" id="PTHR38593">
    <property type="entry name" value="BLR2558 PROTEIN"/>
    <property type="match status" value="1"/>
</dbReference>
<dbReference type="PROSITE" id="PS51257">
    <property type="entry name" value="PROKAR_LIPOPROTEIN"/>
    <property type="match status" value="1"/>
</dbReference>
<dbReference type="InterPro" id="IPR012347">
    <property type="entry name" value="Ferritin-like"/>
</dbReference>
<dbReference type="Pfam" id="PF13628">
    <property type="entry name" value="DUF4142"/>
    <property type="match status" value="1"/>
</dbReference>
<reference evidence="2" key="1">
    <citation type="submission" date="2022-09" db="EMBL/GenBank/DDBJ databases">
        <title>Intensive care unit water sources are persistently colonized with multi-drug resistant bacteria and are the site of extensive horizontal gene transfer of antibiotic resistance genes.</title>
        <authorList>
            <person name="Diorio-Toth L."/>
        </authorList>
    </citation>
    <scope>NUCLEOTIDE SEQUENCE</scope>
    <source>
        <strain evidence="2">GD03659</strain>
    </source>
</reference>
<comment type="caution">
    <text evidence="2">The sequence shown here is derived from an EMBL/GenBank/DDBJ whole genome shotgun (WGS) entry which is preliminary data.</text>
</comment>
<sequence>MKMHFATVAISLAALTLGGCGKKVDTATNETAAAPVNSVNTAEPTPMAQSAGQLFANAAAASDTFEIESSRLAETNSQSATIKKFAASMIKAHTDSTAKLGQAASAASPAIVPAPLLTGEQQQSLDALKGKKGADFDAAYIQAQTKGHQETLEKLKAYSANGDVPSLKEFATKLVPVVTGHLNMAKGLKS</sequence>
<feature type="domain" description="DUF4142" evidence="1">
    <location>
        <begin position="53"/>
        <end position="188"/>
    </location>
</feature>
<dbReference type="Gene3D" id="1.20.1260.10">
    <property type="match status" value="1"/>
</dbReference>
<protein>
    <submittedName>
        <fullName evidence="2">DUF4142 domain-containing protein</fullName>
    </submittedName>
</protein>
<dbReference type="RefSeq" id="WP_279731800.1">
    <property type="nucleotide sequence ID" value="NZ_JAOCKX010000094.1"/>
</dbReference>
<evidence type="ECO:0000259" key="1">
    <source>
        <dbReference type="Pfam" id="PF13628"/>
    </source>
</evidence>
<name>A0AA42X0G7_SPHYA</name>
<dbReference type="EMBL" id="JAOCKX010000094">
    <property type="protein sequence ID" value="MDH2135203.1"/>
    <property type="molecule type" value="Genomic_DNA"/>
</dbReference>